<keyword evidence="3" id="KW-0378">Hydrolase</keyword>
<reference evidence="6" key="2">
    <citation type="submission" date="2023-05" db="EMBL/GenBank/DDBJ databases">
        <authorList>
            <consortium name="Lawrence Berkeley National Laboratory"/>
            <person name="Steindorff A."/>
            <person name="Hensen N."/>
            <person name="Bonometti L."/>
            <person name="Westerberg I."/>
            <person name="Brannstrom I.O."/>
            <person name="Guillou S."/>
            <person name="Cros-Aarteil S."/>
            <person name="Calhoun S."/>
            <person name="Haridas S."/>
            <person name="Kuo A."/>
            <person name="Mondo S."/>
            <person name="Pangilinan J."/>
            <person name="Riley R."/>
            <person name="Labutti K."/>
            <person name="Andreopoulos B."/>
            <person name="Lipzen A."/>
            <person name="Chen C."/>
            <person name="Yanf M."/>
            <person name="Daum C."/>
            <person name="Ng V."/>
            <person name="Clum A."/>
            <person name="Ohm R."/>
            <person name="Martin F."/>
            <person name="Silar P."/>
            <person name="Natvig D."/>
            <person name="Lalanne C."/>
            <person name="Gautier V."/>
            <person name="Ament-Velasquez S.L."/>
            <person name="Kruys A."/>
            <person name="Hutchinson M.I."/>
            <person name="Powell A.J."/>
            <person name="Barry K."/>
            <person name="Miller A.N."/>
            <person name="Grigoriev I.V."/>
            <person name="Debuchy R."/>
            <person name="Gladieux P."/>
            <person name="Thoren M.H."/>
            <person name="Johannesson H."/>
        </authorList>
    </citation>
    <scope>NUCLEOTIDE SEQUENCE</scope>
    <source>
        <strain evidence="6">CBS 990.96</strain>
    </source>
</reference>
<dbReference type="GO" id="GO:0008270">
    <property type="term" value="F:zinc ion binding"/>
    <property type="evidence" value="ECO:0007669"/>
    <property type="project" value="InterPro"/>
</dbReference>
<protein>
    <recommendedName>
        <fullName evidence="5">Peptidase M10 metallopeptidase domain-containing protein</fullName>
    </recommendedName>
</protein>
<dbReference type="InterPro" id="IPR024079">
    <property type="entry name" value="MetalloPept_cat_dom_sf"/>
</dbReference>
<evidence type="ECO:0000256" key="4">
    <source>
        <dbReference type="ARBA" id="ARBA00022833"/>
    </source>
</evidence>
<dbReference type="GO" id="GO:0031012">
    <property type="term" value="C:extracellular matrix"/>
    <property type="evidence" value="ECO:0007669"/>
    <property type="project" value="InterPro"/>
</dbReference>
<dbReference type="Proteomes" id="UP001301958">
    <property type="component" value="Unassembled WGS sequence"/>
</dbReference>
<dbReference type="Gene3D" id="3.40.390.10">
    <property type="entry name" value="Collagenase (Catalytic Domain)"/>
    <property type="match status" value="1"/>
</dbReference>
<sequence length="198" mass="22811">RAQIGLHKHVPKWDSGLKLKYVIRTETFRTPNEAVYVASKFAAAIASWGTEIGVTFCSVQRDAEAHFCVVYKDTPDDGSKDVLAQVFFPNDGPPEDRTVYIHATSFEPQHINNQIGILAHEVGHILGLRHGFAKTEEPEWSIRFGQRYKSSVMERHDNTALYRVTDNDRRQVKEFYRSTKKTMDGRDVKTFIPQEHRY</sequence>
<proteinExistence type="predicted"/>
<gene>
    <name evidence="6" type="ORF">QBC38DRAFT_342774</name>
</gene>
<dbReference type="GO" id="GO:0006508">
    <property type="term" value="P:proteolysis"/>
    <property type="evidence" value="ECO:0007669"/>
    <property type="project" value="UniProtKB-KW"/>
</dbReference>
<dbReference type="AlphaFoldDB" id="A0AAN7BJX1"/>
<dbReference type="SUPFAM" id="SSF55486">
    <property type="entry name" value="Metalloproteases ('zincins'), catalytic domain"/>
    <property type="match status" value="1"/>
</dbReference>
<feature type="non-terminal residue" evidence="6">
    <location>
        <position position="1"/>
    </location>
</feature>
<reference evidence="6" key="1">
    <citation type="journal article" date="2023" name="Mol. Phylogenet. Evol.">
        <title>Genome-scale phylogeny and comparative genomics of the fungal order Sordariales.</title>
        <authorList>
            <person name="Hensen N."/>
            <person name="Bonometti L."/>
            <person name="Westerberg I."/>
            <person name="Brannstrom I.O."/>
            <person name="Guillou S."/>
            <person name="Cros-Aarteil S."/>
            <person name="Calhoun S."/>
            <person name="Haridas S."/>
            <person name="Kuo A."/>
            <person name="Mondo S."/>
            <person name="Pangilinan J."/>
            <person name="Riley R."/>
            <person name="LaButti K."/>
            <person name="Andreopoulos B."/>
            <person name="Lipzen A."/>
            <person name="Chen C."/>
            <person name="Yan M."/>
            <person name="Daum C."/>
            <person name="Ng V."/>
            <person name="Clum A."/>
            <person name="Steindorff A."/>
            <person name="Ohm R.A."/>
            <person name="Martin F."/>
            <person name="Silar P."/>
            <person name="Natvig D.O."/>
            <person name="Lalanne C."/>
            <person name="Gautier V."/>
            <person name="Ament-Velasquez S.L."/>
            <person name="Kruys A."/>
            <person name="Hutchinson M.I."/>
            <person name="Powell A.J."/>
            <person name="Barry K."/>
            <person name="Miller A.N."/>
            <person name="Grigoriev I.V."/>
            <person name="Debuchy R."/>
            <person name="Gladieux P."/>
            <person name="Hiltunen Thoren M."/>
            <person name="Johannesson H."/>
        </authorList>
    </citation>
    <scope>NUCLEOTIDE SEQUENCE</scope>
    <source>
        <strain evidence="6">CBS 990.96</strain>
    </source>
</reference>
<evidence type="ECO:0000313" key="6">
    <source>
        <dbReference type="EMBL" id="KAK4224650.1"/>
    </source>
</evidence>
<dbReference type="GO" id="GO:0004222">
    <property type="term" value="F:metalloendopeptidase activity"/>
    <property type="evidence" value="ECO:0007669"/>
    <property type="project" value="InterPro"/>
</dbReference>
<comment type="caution">
    <text evidence="6">The sequence shown here is derived from an EMBL/GenBank/DDBJ whole genome shotgun (WGS) entry which is preliminary data.</text>
</comment>
<dbReference type="Pfam" id="PF00413">
    <property type="entry name" value="Peptidase_M10"/>
    <property type="match status" value="1"/>
</dbReference>
<keyword evidence="1" id="KW-0645">Protease</keyword>
<name>A0AAN7BJX1_9PEZI</name>
<evidence type="ECO:0000256" key="2">
    <source>
        <dbReference type="ARBA" id="ARBA00022723"/>
    </source>
</evidence>
<evidence type="ECO:0000313" key="7">
    <source>
        <dbReference type="Proteomes" id="UP001301958"/>
    </source>
</evidence>
<keyword evidence="4" id="KW-0862">Zinc</keyword>
<evidence type="ECO:0000259" key="5">
    <source>
        <dbReference type="Pfam" id="PF00413"/>
    </source>
</evidence>
<feature type="non-terminal residue" evidence="6">
    <location>
        <position position="198"/>
    </location>
</feature>
<keyword evidence="2" id="KW-0479">Metal-binding</keyword>
<accession>A0AAN7BJX1</accession>
<organism evidence="6 7">
    <name type="scientific">Podospora fimiseda</name>
    <dbReference type="NCBI Taxonomy" id="252190"/>
    <lineage>
        <taxon>Eukaryota</taxon>
        <taxon>Fungi</taxon>
        <taxon>Dikarya</taxon>
        <taxon>Ascomycota</taxon>
        <taxon>Pezizomycotina</taxon>
        <taxon>Sordariomycetes</taxon>
        <taxon>Sordariomycetidae</taxon>
        <taxon>Sordariales</taxon>
        <taxon>Podosporaceae</taxon>
        <taxon>Podospora</taxon>
    </lineage>
</organism>
<keyword evidence="7" id="KW-1185">Reference proteome</keyword>
<evidence type="ECO:0000256" key="3">
    <source>
        <dbReference type="ARBA" id="ARBA00022801"/>
    </source>
</evidence>
<dbReference type="EMBL" id="MU865387">
    <property type="protein sequence ID" value="KAK4224650.1"/>
    <property type="molecule type" value="Genomic_DNA"/>
</dbReference>
<feature type="domain" description="Peptidase M10 metallopeptidase" evidence="5">
    <location>
        <begin position="12"/>
        <end position="134"/>
    </location>
</feature>
<dbReference type="InterPro" id="IPR001818">
    <property type="entry name" value="Pept_M10_metallopeptidase"/>
</dbReference>
<evidence type="ECO:0000256" key="1">
    <source>
        <dbReference type="ARBA" id="ARBA00022670"/>
    </source>
</evidence>